<proteinExistence type="predicted"/>
<dbReference type="PROSITE" id="PS50060">
    <property type="entry name" value="MAM_2"/>
    <property type="match status" value="1"/>
</dbReference>
<sequence>MIKNYFIKNLFLSLNKTHYFVFFIVFFLFTDVVRAQTTIISPTGAGGFENATVTLAANGWSATTSASTRNQWICGNGANAYPGFSGSYYAYVTNNTGATTPVNQYPHAYTMNTNRVTHLYRDVTVPAGESNITLSFSWIGAGESGLDYLRVWAIPIPTPPATTPPAYGTALIASGSAPTGNVLLTPSNLSGQASWTTASYTLDSSYAGTSFRLVFEWTNNNSGGTNPPAGVDNISLVSSPPVGCTTPSQATAYTPGTKTSTSLPATFSGSAHGYLVIQSTSSTPPSQPVNGTTYSAANIATLGSGLTFIQSGNSTTIPGTGLAGNTQYYYYIYAYNNTACTGGPVYATGGALSGNGITCPAVPNSVTVSGTSATGFTLNWTAPTGGSASAITYTVQVTTDAGYTTNVSGSPFTTGSLSQVLSGLSANTTYYYRILAGNGCSSAYVTGSTTTSAGNPCSNAITLACGTTNLAGTTAGSTSYAYTPGCDPSSYGRWYTFVGDGNQTTITSVGTGGFDQEMTISRGSCGSLTNISCHDAGGSNGTETATFVTTVGVTYYVYVAYWFSGGASTDVGTFTISRTCTTPFNPCASTPTIAACGTNTTATIAAGAGAYNTSACGWSTPGQERIFVFTPTTTGNYTITQSSSYTYIDYQYKPVSAECDNIGWTCIDDISGAGTSPSFSMTAGTSYYILLDPESSLGGNVTFTISCPPPPITNDECSGAIALTPTTTCNYTTYSNATATASSGIPAPGCASYSGGDVWFYAVVPATGVLTVDLQAGTMTDSGMAFYTGTCGALTLLECDDDDSTNGLMSNITMVGLTPGQTIYIRVWEFGNDNNGTFSICATTPSCPQPSDLFANILSTTSASIYWTASTPPASGGYQYYVSTSNTTPSASATPTGSTAPGVIGVTLTGLTAGQSYYFWVRSYCGGSDTSAWFGPTNFTPCAVGNGTGTTTLACPSVTVGGLGLNGADPAAMSCNSLGCVNLEATYLQVNQPTNYTVASIPYAPPYQFSCLQNPVSVNIDDRWSPIINLPFNFCFFGNNYDKCLIGSNGTITFDTTNNTPGGYSAWSFNTDLPSTSLFRNTIFGVYQDIDPSVGGKVSWELITLNTGCRALVASWHEIPMFSSTCNNLLYTGMIVLYENTNVIEVYIKQKDICSTWNDGNAIVGLQNAAGTTAVVAPNRNGLSTNWSATNEAWRFTPSGTSLTSVKWFQGNVASGPVLGTSNTLNVCPLATTTYTAEVTYAMCNGTNLTYTDNTTVTVTGGKVWTGAIDTDWNKAGNWLPNNAIPTGTDCVVIPNTTNKPIVSGTSYNALAGTLSVYANALLTINSNNSITVTDWVNVQTNGTFLINNNASLVQINNVTNTGNIVYKRDAFIRSLDYVYWSSPVAGFNVSNIASPLTAWGIYKWNTTIANSNGGQGNWENAAGNTMIAGKGYIVSGPSSFSSTTAATLNGVFTGVPNNGTITVPIARGSDTNTATHYGLNGAEITNYSDNWNLVGNPYPSAIRASQFLFDNNTKIMGNVKLWTHGNLPSVSPSPFYGSFISNYSPGDYVTYNFTGTSCCPTAASDLFIGSGQGFFVQMIDGPADSSQSITFTNSLRSATYSNSSFYRLSNYAGLTAGNNVNQLERNRIWLDIVGPNGQSDRTLFGYIQEATMGKDSFFDCLTQNSGITQIYSLIEGGKFSIQGRELPFDVNDEVPIGVNIPNTGNYTIAIAAVDGLFDSQNIYLKDQQLGIIHDLKVSPYQFTANNGVIENRFSVIYLNGSLGVNNATTDNSVKAIIKDQVSVASNNLQMEAITVYNALGQQLDLYENINTNYFTLSNLRKNNTTLLLKIKLQNGETVVRKVIY</sequence>
<evidence type="ECO:0000259" key="2">
    <source>
        <dbReference type="PROSITE" id="PS50853"/>
    </source>
</evidence>
<dbReference type="InterPro" id="IPR036116">
    <property type="entry name" value="FN3_sf"/>
</dbReference>
<dbReference type="InterPro" id="IPR000998">
    <property type="entry name" value="MAM_dom"/>
</dbReference>
<dbReference type="InterPro" id="IPR003961">
    <property type="entry name" value="FN3_dom"/>
</dbReference>
<evidence type="ECO:0000313" key="4">
    <source>
        <dbReference type="Proteomes" id="UP001230035"/>
    </source>
</evidence>
<accession>A0ABT6XR22</accession>
<keyword evidence="4" id="KW-1185">Reference proteome</keyword>
<dbReference type="RefSeq" id="WP_283239187.1">
    <property type="nucleotide sequence ID" value="NZ_JASGBP010000004.1"/>
</dbReference>
<dbReference type="CDD" id="cd00063">
    <property type="entry name" value="FN3"/>
    <property type="match status" value="2"/>
</dbReference>
<feature type="domain" description="MAM" evidence="1">
    <location>
        <begin position="44"/>
        <end position="246"/>
    </location>
</feature>
<dbReference type="PROSITE" id="PS50853">
    <property type="entry name" value="FN3"/>
    <property type="match status" value="2"/>
</dbReference>
<dbReference type="Gene3D" id="2.60.40.10">
    <property type="entry name" value="Immunoglobulins"/>
    <property type="match status" value="2"/>
</dbReference>
<evidence type="ECO:0000259" key="1">
    <source>
        <dbReference type="PROSITE" id="PS50060"/>
    </source>
</evidence>
<reference evidence="3 4" key="1">
    <citation type="submission" date="2023-05" db="EMBL/GenBank/DDBJ databases">
        <title>Flavobacterium sedimenti sp. nov., isolated from the sediment.</title>
        <authorList>
            <person name="Wu N."/>
        </authorList>
    </citation>
    <scope>NUCLEOTIDE SEQUENCE [LARGE SCALE GENOMIC DNA]</scope>
    <source>
        <strain evidence="3 4">YZ-48</strain>
    </source>
</reference>
<dbReference type="Pfam" id="PF00041">
    <property type="entry name" value="fn3"/>
    <property type="match status" value="1"/>
</dbReference>
<dbReference type="SMART" id="SM00060">
    <property type="entry name" value="FN3"/>
    <property type="match status" value="2"/>
</dbReference>
<comment type="caution">
    <text evidence="3">The sequence shown here is derived from an EMBL/GenBank/DDBJ whole genome shotgun (WGS) entry which is preliminary data.</text>
</comment>
<gene>
    <name evidence="3" type="ORF">QHT84_08805</name>
</gene>
<feature type="domain" description="Fibronectin type-III" evidence="2">
    <location>
        <begin position="849"/>
        <end position="945"/>
    </location>
</feature>
<organism evidence="3 4">
    <name type="scientific">Flavobacterium sedimenticola</name>
    <dbReference type="NCBI Taxonomy" id="3043286"/>
    <lineage>
        <taxon>Bacteria</taxon>
        <taxon>Pseudomonadati</taxon>
        <taxon>Bacteroidota</taxon>
        <taxon>Flavobacteriia</taxon>
        <taxon>Flavobacteriales</taxon>
        <taxon>Flavobacteriaceae</taxon>
        <taxon>Flavobacterium</taxon>
    </lineage>
</organism>
<protein>
    <submittedName>
        <fullName evidence="3">Fibronectin type III domain-containing protein</fullName>
    </submittedName>
</protein>
<dbReference type="InterPro" id="IPR013783">
    <property type="entry name" value="Ig-like_fold"/>
</dbReference>
<feature type="domain" description="Fibronectin type-III" evidence="2">
    <location>
        <begin position="362"/>
        <end position="455"/>
    </location>
</feature>
<name>A0ABT6XR22_9FLAO</name>
<dbReference type="EMBL" id="JASGBP010000004">
    <property type="protein sequence ID" value="MDI9257511.1"/>
    <property type="molecule type" value="Genomic_DNA"/>
</dbReference>
<dbReference type="Proteomes" id="UP001230035">
    <property type="component" value="Unassembled WGS sequence"/>
</dbReference>
<dbReference type="SUPFAM" id="SSF49265">
    <property type="entry name" value="Fibronectin type III"/>
    <property type="match status" value="2"/>
</dbReference>
<evidence type="ECO:0000313" key="3">
    <source>
        <dbReference type="EMBL" id="MDI9257511.1"/>
    </source>
</evidence>